<comment type="caution">
    <text evidence="9">The sequence shown here is derived from an EMBL/GenBank/DDBJ whole genome shotgun (WGS) entry which is preliminary data.</text>
</comment>
<feature type="domain" description="TACO1/YebC-like N-terminal" evidence="8">
    <location>
        <begin position="5"/>
        <end position="76"/>
    </location>
</feature>
<sequence length="237" mass="26456">MSGHSKWATIKRKKEVTDSKRGAVFTKLGNIISIAAREKGGDIETNFSLRMAVEKAKAANMPKENIERAIKRGTGEGGGEQIVELIYEGIGPANSQFIVKVLTDNKNRSAASVRHAFTKYGGSLGTVMWNFEQKGVIRVSSVEFRISNDEDELELIEAGADDILKEEEGVTIYTKPENLQKVKKFLDEKKINTESAEIEYIAKDEVEISGEDKEKIEKFIDELDGIEDVSDYYNNVL</sequence>
<dbReference type="Gene3D" id="3.30.70.980">
    <property type="match status" value="2"/>
</dbReference>
<evidence type="ECO:0000259" key="7">
    <source>
        <dbReference type="Pfam" id="PF01709"/>
    </source>
</evidence>
<dbReference type="PATRIC" id="fig|1618638.3.peg.113"/>
<organism evidence="9 10">
    <name type="scientific">Candidatus Falkowbacteria bacterium GW2011_GWE1_38_31</name>
    <dbReference type="NCBI Taxonomy" id="1618638"/>
    <lineage>
        <taxon>Bacteria</taxon>
        <taxon>Candidatus Falkowiibacteriota</taxon>
    </lineage>
</organism>
<dbReference type="Pfam" id="PF20772">
    <property type="entry name" value="TACO1_YebC_N"/>
    <property type="match status" value="1"/>
</dbReference>
<keyword evidence="3 6" id="KW-0805">Transcription regulation</keyword>
<dbReference type="GO" id="GO:0005829">
    <property type="term" value="C:cytosol"/>
    <property type="evidence" value="ECO:0007669"/>
    <property type="project" value="TreeGrafter"/>
</dbReference>
<evidence type="ECO:0000256" key="4">
    <source>
        <dbReference type="ARBA" id="ARBA00023125"/>
    </source>
</evidence>
<comment type="subcellular location">
    <subcellularLocation>
        <location evidence="6">Cytoplasm</location>
    </subcellularLocation>
</comment>
<dbReference type="SUPFAM" id="SSF75625">
    <property type="entry name" value="YebC-like"/>
    <property type="match status" value="1"/>
</dbReference>
<dbReference type="EMBL" id="LBUU01000001">
    <property type="protein sequence ID" value="KKQ71185.1"/>
    <property type="molecule type" value="Genomic_DNA"/>
</dbReference>
<dbReference type="HAMAP" id="MF_00693">
    <property type="entry name" value="Transcrip_reg_TACO1"/>
    <property type="match status" value="1"/>
</dbReference>
<dbReference type="GO" id="GO:0003677">
    <property type="term" value="F:DNA binding"/>
    <property type="evidence" value="ECO:0007669"/>
    <property type="project" value="UniProtKB-UniRule"/>
</dbReference>
<gene>
    <name evidence="9" type="ORF">US91_C0001G0112</name>
</gene>
<evidence type="ECO:0000313" key="10">
    <source>
        <dbReference type="Proteomes" id="UP000034022"/>
    </source>
</evidence>
<feature type="domain" description="TACO1/YebC-like second and third" evidence="7">
    <location>
        <begin position="84"/>
        <end position="236"/>
    </location>
</feature>
<protein>
    <recommendedName>
        <fullName evidence="6">Probable transcriptional regulatory protein US91_C0001G0112</fullName>
    </recommendedName>
</protein>
<evidence type="ECO:0000256" key="2">
    <source>
        <dbReference type="ARBA" id="ARBA00022490"/>
    </source>
</evidence>
<dbReference type="FunFam" id="1.10.10.200:FF:000002">
    <property type="entry name" value="Probable transcriptional regulatory protein CLM62_37755"/>
    <property type="match status" value="1"/>
</dbReference>
<proteinExistence type="inferred from homology"/>
<name>A0A0G0K6W7_9BACT</name>
<dbReference type="Proteomes" id="UP000034022">
    <property type="component" value="Unassembled WGS sequence"/>
</dbReference>
<dbReference type="Gene3D" id="1.10.10.200">
    <property type="match status" value="1"/>
</dbReference>
<evidence type="ECO:0000256" key="1">
    <source>
        <dbReference type="ARBA" id="ARBA00008724"/>
    </source>
</evidence>
<dbReference type="NCBIfam" id="TIGR01033">
    <property type="entry name" value="YebC/PmpR family DNA-binding transcriptional regulator"/>
    <property type="match status" value="1"/>
</dbReference>
<reference evidence="9 10" key="1">
    <citation type="journal article" date="2015" name="Nature">
        <title>rRNA introns, odd ribosomes, and small enigmatic genomes across a large radiation of phyla.</title>
        <authorList>
            <person name="Brown C.T."/>
            <person name="Hug L.A."/>
            <person name="Thomas B.C."/>
            <person name="Sharon I."/>
            <person name="Castelle C.J."/>
            <person name="Singh A."/>
            <person name="Wilkins M.J."/>
            <person name="Williams K.H."/>
            <person name="Banfield J.F."/>
        </authorList>
    </citation>
    <scope>NUCLEOTIDE SEQUENCE [LARGE SCALE GENOMIC DNA]</scope>
</reference>
<dbReference type="InterPro" id="IPR049083">
    <property type="entry name" value="TACO1_YebC_N"/>
</dbReference>
<dbReference type="InterPro" id="IPR029072">
    <property type="entry name" value="YebC-like"/>
</dbReference>
<dbReference type="PANTHER" id="PTHR12532">
    <property type="entry name" value="TRANSLATIONAL ACTIVATOR OF CYTOCHROME C OXIDASE 1"/>
    <property type="match status" value="1"/>
</dbReference>
<evidence type="ECO:0000256" key="5">
    <source>
        <dbReference type="ARBA" id="ARBA00023163"/>
    </source>
</evidence>
<evidence type="ECO:0000256" key="3">
    <source>
        <dbReference type="ARBA" id="ARBA00023015"/>
    </source>
</evidence>
<dbReference type="InterPro" id="IPR048300">
    <property type="entry name" value="TACO1_YebC-like_2nd/3rd_dom"/>
</dbReference>
<dbReference type="GO" id="GO:0006355">
    <property type="term" value="P:regulation of DNA-templated transcription"/>
    <property type="evidence" value="ECO:0007669"/>
    <property type="project" value="UniProtKB-UniRule"/>
</dbReference>
<dbReference type="AlphaFoldDB" id="A0A0G0K6W7"/>
<dbReference type="Pfam" id="PF01709">
    <property type="entry name" value="Transcrip_reg"/>
    <property type="match status" value="1"/>
</dbReference>
<dbReference type="InterPro" id="IPR002876">
    <property type="entry name" value="Transcrip_reg_TACO1-like"/>
</dbReference>
<keyword evidence="5 6" id="KW-0804">Transcription</keyword>
<comment type="similarity">
    <text evidence="1 6">Belongs to the TACO1 family.</text>
</comment>
<dbReference type="NCBIfam" id="NF009044">
    <property type="entry name" value="PRK12378.1"/>
    <property type="match status" value="1"/>
</dbReference>
<keyword evidence="4 6" id="KW-0238">DNA-binding</keyword>
<dbReference type="NCBIfam" id="NF001030">
    <property type="entry name" value="PRK00110.1"/>
    <property type="match status" value="1"/>
</dbReference>
<accession>A0A0G0K6W7</accession>
<evidence type="ECO:0000259" key="8">
    <source>
        <dbReference type="Pfam" id="PF20772"/>
    </source>
</evidence>
<dbReference type="PANTHER" id="PTHR12532:SF6">
    <property type="entry name" value="TRANSCRIPTIONAL REGULATORY PROTEIN YEBC-RELATED"/>
    <property type="match status" value="1"/>
</dbReference>
<dbReference type="InterPro" id="IPR017856">
    <property type="entry name" value="Integrase-like_N"/>
</dbReference>
<evidence type="ECO:0000256" key="6">
    <source>
        <dbReference type="HAMAP-Rule" id="MF_00693"/>
    </source>
</evidence>
<evidence type="ECO:0000313" key="9">
    <source>
        <dbReference type="EMBL" id="KKQ71185.1"/>
    </source>
</evidence>
<dbReference type="InterPro" id="IPR026564">
    <property type="entry name" value="Transcrip_reg_TACO1-like_dom3"/>
</dbReference>
<keyword evidence="2 6" id="KW-0963">Cytoplasm</keyword>